<dbReference type="Proteomes" id="UP000886757">
    <property type="component" value="Unassembled WGS sequence"/>
</dbReference>
<evidence type="ECO:0000256" key="3">
    <source>
        <dbReference type="ARBA" id="ARBA00022692"/>
    </source>
</evidence>
<dbReference type="EMBL" id="DVGK01000046">
    <property type="protein sequence ID" value="HIR13075.1"/>
    <property type="molecule type" value="Genomic_DNA"/>
</dbReference>
<keyword evidence="4 6" id="KW-1133">Transmembrane helix</keyword>
<evidence type="ECO:0000313" key="8">
    <source>
        <dbReference type="Proteomes" id="UP000886757"/>
    </source>
</evidence>
<sequence length="110" mass="11693">MGKLMVSAIFNAVSFGTQPILGYNYGAGNTDRVTGISCVAFLCFQIFPSIGKGGIGAAVFLSRQVFFPLPLILIFPLLWGIDGVLWAGPIADGLSGISALFLVHKEMKKL</sequence>
<accession>A0A9D1AB10</accession>
<keyword evidence="3 6" id="KW-0812">Transmembrane</keyword>
<feature type="transmembrane region" description="Helical" evidence="6">
    <location>
        <begin position="84"/>
        <end position="103"/>
    </location>
</feature>
<organism evidence="7 8">
    <name type="scientific">Candidatus Choladousia intestinavium</name>
    <dbReference type="NCBI Taxonomy" id="2840727"/>
    <lineage>
        <taxon>Bacteria</taxon>
        <taxon>Bacillati</taxon>
        <taxon>Bacillota</taxon>
        <taxon>Clostridia</taxon>
        <taxon>Lachnospirales</taxon>
        <taxon>Lachnospiraceae</taxon>
        <taxon>Lachnospiraceae incertae sedis</taxon>
        <taxon>Candidatus Choladousia</taxon>
    </lineage>
</organism>
<evidence type="ECO:0000256" key="4">
    <source>
        <dbReference type="ARBA" id="ARBA00022989"/>
    </source>
</evidence>
<feature type="transmembrane region" description="Helical" evidence="6">
    <location>
        <begin position="32"/>
        <end position="50"/>
    </location>
</feature>
<name>A0A9D1AB10_9FIRM</name>
<dbReference type="PANTHER" id="PTHR43823:SF3">
    <property type="entry name" value="MULTIDRUG EXPORT PROTEIN MEPA"/>
    <property type="match status" value="1"/>
</dbReference>
<keyword evidence="2" id="KW-1003">Cell membrane</keyword>
<evidence type="ECO:0000256" key="5">
    <source>
        <dbReference type="ARBA" id="ARBA00023136"/>
    </source>
</evidence>
<evidence type="ECO:0008006" key="9">
    <source>
        <dbReference type="Google" id="ProtNLM"/>
    </source>
</evidence>
<reference evidence="7" key="2">
    <citation type="journal article" date="2021" name="PeerJ">
        <title>Extensive microbial diversity within the chicken gut microbiome revealed by metagenomics and culture.</title>
        <authorList>
            <person name="Gilroy R."/>
            <person name="Ravi A."/>
            <person name="Getino M."/>
            <person name="Pursley I."/>
            <person name="Horton D.L."/>
            <person name="Alikhan N.F."/>
            <person name="Baker D."/>
            <person name="Gharbi K."/>
            <person name="Hall N."/>
            <person name="Watson M."/>
            <person name="Adriaenssens E.M."/>
            <person name="Foster-Nyarko E."/>
            <person name="Jarju S."/>
            <person name="Secka A."/>
            <person name="Antonio M."/>
            <person name="Oren A."/>
            <person name="Chaudhuri R.R."/>
            <person name="La Ragione R."/>
            <person name="Hildebrand F."/>
            <person name="Pallen M.J."/>
        </authorList>
    </citation>
    <scope>NUCLEOTIDE SEQUENCE</scope>
    <source>
        <strain evidence="7">ChiSjej4B22-8148</strain>
    </source>
</reference>
<dbReference type="InterPro" id="IPR051327">
    <property type="entry name" value="MATE_MepA_subfamily"/>
</dbReference>
<comment type="subcellular location">
    <subcellularLocation>
        <location evidence="1">Cell membrane</location>
        <topology evidence="1">Multi-pass membrane protein</topology>
    </subcellularLocation>
</comment>
<reference evidence="7" key="1">
    <citation type="submission" date="2020-10" db="EMBL/GenBank/DDBJ databases">
        <authorList>
            <person name="Gilroy R."/>
        </authorList>
    </citation>
    <scope>NUCLEOTIDE SEQUENCE</scope>
    <source>
        <strain evidence="7">ChiSjej4B22-8148</strain>
    </source>
</reference>
<evidence type="ECO:0000313" key="7">
    <source>
        <dbReference type="EMBL" id="HIR13075.1"/>
    </source>
</evidence>
<evidence type="ECO:0000256" key="1">
    <source>
        <dbReference type="ARBA" id="ARBA00004651"/>
    </source>
</evidence>
<evidence type="ECO:0000256" key="6">
    <source>
        <dbReference type="SAM" id="Phobius"/>
    </source>
</evidence>
<keyword evidence="5 6" id="KW-0472">Membrane</keyword>
<gene>
    <name evidence="7" type="ORF">IAB31_04015</name>
</gene>
<proteinExistence type="predicted"/>
<evidence type="ECO:0000256" key="2">
    <source>
        <dbReference type="ARBA" id="ARBA00022475"/>
    </source>
</evidence>
<protein>
    <recommendedName>
        <fullName evidence="9">MATE efflux family protein</fullName>
    </recommendedName>
</protein>
<dbReference type="GO" id="GO:0005886">
    <property type="term" value="C:plasma membrane"/>
    <property type="evidence" value="ECO:0007669"/>
    <property type="project" value="UniProtKB-SubCell"/>
</dbReference>
<comment type="caution">
    <text evidence="7">The sequence shown here is derived from an EMBL/GenBank/DDBJ whole genome shotgun (WGS) entry which is preliminary data.</text>
</comment>
<dbReference type="AlphaFoldDB" id="A0A9D1AB10"/>
<dbReference type="PANTHER" id="PTHR43823">
    <property type="entry name" value="SPORULATION PROTEIN YKVU"/>
    <property type="match status" value="1"/>
</dbReference>